<dbReference type="Proteomes" id="UP001054945">
    <property type="component" value="Unassembled WGS sequence"/>
</dbReference>
<name>A0AAV4XUT4_CAEEX</name>
<sequence length="115" mass="13447">MIATEFGLSDVLSVVLALVIEKIVLGNTVCYRKIPLHFTLYYRDRYYCAKKRKQNLLEKENIYIASLLDFPCKMNRIQQKDGILFLRLDYNMPVASKVEHLTLNSNLKNIINLFC</sequence>
<evidence type="ECO:0000313" key="1">
    <source>
        <dbReference type="EMBL" id="GIY97650.1"/>
    </source>
</evidence>
<comment type="caution">
    <text evidence="1">The sequence shown here is derived from an EMBL/GenBank/DDBJ whole genome shotgun (WGS) entry which is preliminary data.</text>
</comment>
<gene>
    <name evidence="1" type="ORF">CEXT_383081</name>
</gene>
<reference evidence="1 2" key="1">
    <citation type="submission" date="2021-06" db="EMBL/GenBank/DDBJ databases">
        <title>Caerostris extrusa draft genome.</title>
        <authorList>
            <person name="Kono N."/>
            <person name="Arakawa K."/>
        </authorList>
    </citation>
    <scope>NUCLEOTIDE SEQUENCE [LARGE SCALE GENOMIC DNA]</scope>
</reference>
<keyword evidence="2" id="KW-1185">Reference proteome</keyword>
<accession>A0AAV4XUT4</accession>
<dbReference type="AlphaFoldDB" id="A0AAV4XUT4"/>
<protein>
    <submittedName>
        <fullName evidence="1">Uncharacterized protein</fullName>
    </submittedName>
</protein>
<evidence type="ECO:0000313" key="2">
    <source>
        <dbReference type="Proteomes" id="UP001054945"/>
    </source>
</evidence>
<proteinExistence type="predicted"/>
<organism evidence="1 2">
    <name type="scientific">Caerostris extrusa</name>
    <name type="common">Bark spider</name>
    <name type="synonym">Caerostris bankana</name>
    <dbReference type="NCBI Taxonomy" id="172846"/>
    <lineage>
        <taxon>Eukaryota</taxon>
        <taxon>Metazoa</taxon>
        <taxon>Ecdysozoa</taxon>
        <taxon>Arthropoda</taxon>
        <taxon>Chelicerata</taxon>
        <taxon>Arachnida</taxon>
        <taxon>Araneae</taxon>
        <taxon>Araneomorphae</taxon>
        <taxon>Entelegynae</taxon>
        <taxon>Araneoidea</taxon>
        <taxon>Araneidae</taxon>
        <taxon>Caerostris</taxon>
    </lineage>
</organism>
<dbReference type="EMBL" id="BPLR01018194">
    <property type="protein sequence ID" value="GIY97650.1"/>
    <property type="molecule type" value="Genomic_DNA"/>
</dbReference>